<evidence type="ECO:0000313" key="2">
    <source>
        <dbReference type="EMBL" id="EFV44293.1"/>
    </source>
</evidence>
<feature type="region of interest" description="Disordered" evidence="1">
    <location>
        <begin position="18"/>
        <end position="37"/>
    </location>
</feature>
<dbReference type="HOGENOM" id="CLU_035698_0_0_7"/>
<sequence>MSYLVLHMDKFKKEAIRGIQSHNRRERESHSNPDIDYDRSAANYELHEAAASNYAEAIQNRIDELLLVKAVRKDAVRMCGLIVTSDKAFFDGLTPEETRRFFEESKAFLTEFVGAENVVSAMVHMDEKTPHMHFLHVPVTPDGRLNANKIYTRQSLRKLQSGLPAHLQSRGFVIERGVEQTPGSVKKHMDTREFKQQQEALEKLIQESEETSRNSRQLISALEQREEELRKSIEEYERQAEEAEKVLREDSSLPKASLFNYPSVLEKASSLIEELKKALAVKHLVQKQKESLQQEVESLRRKQTRLETEYTAHRKQNHDEKEELENQLKKMKRIMAGYREFLLLPEIRPLHIEFVERKRAEQIQRQQEEERQRQEQEARDRERRQARSARGMRMR</sequence>
<dbReference type="GeneID" id="78084211"/>
<dbReference type="GO" id="GO:0003677">
    <property type="term" value="F:DNA binding"/>
    <property type="evidence" value="ECO:0007669"/>
    <property type="project" value="InterPro"/>
</dbReference>
<feature type="compositionally biased region" description="Basic and acidic residues" evidence="1">
    <location>
        <begin position="361"/>
        <end position="385"/>
    </location>
</feature>
<dbReference type="Gene3D" id="3.30.930.30">
    <property type="match status" value="1"/>
</dbReference>
<dbReference type="STRING" id="563192.HMPREF0179_01937"/>
<name>E5Y6V2_BILW3</name>
<dbReference type="InterPro" id="IPR001668">
    <property type="entry name" value="Mob_Pre"/>
</dbReference>
<accession>E5Y6V2</accession>
<dbReference type="NCBIfam" id="NF041497">
    <property type="entry name" value="MobV"/>
    <property type="match status" value="1"/>
</dbReference>
<dbReference type="eggNOG" id="COG1196">
    <property type="taxonomic scope" value="Bacteria"/>
</dbReference>
<gene>
    <name evidence="2" type="ORF">HMPREF0179_01937</name>
</gene>
<protein>
    <recommendedName>
        <fullName evidence="4">Plasmid recombination enzyme</fullName>
    </recommendedName>
</protein>
<evidence type="ECO:0000313" key="3">
    <source>
        <dbReference type="Proteomes" id="UP000006034"/>
    </source>
</evidence>
<dbReference type="Proteomes" id="UP000006034">
    <property type="component" value="Unassembled WGS sequence"/>
</dbReference>
<evidence type="ECO:0008006" key="4">
    <source>
        <dbReference type="Google" id="ProtNLM"/>
    </source>
</evidence>
<proteinExistence type="predicted"/>
<dbReference type="EMBL" id="ADCP02000001">
    <property type="protein sequence ID" value="EFV44293.1"/>
    <property type="molecule type" value="Genomic_DNA"/>
</dbReference>
<dbReference type="RefSeq" id="WP_005027668.1">
    <property type="nucleotide sequence ID" value="NZ_KE150238.1"/>
</dbReference>
<feature type="compositionally biased region" description="Basic residues" evidence="1">
    <location>
        <begin position="386"/>
        <end position="395"/>
    </location>
</feature>
<comment type="caution">
    <text evidence="2">The sequence shown here is derived from an EMBL/GenBank/DDBJ whole genome shotgun (WGS) entry which is preliminary data.</text>
</comment>
<dbReference type="Pfam" id="PF01076">
    <property type="entry name" value="Mob_Pre"/>
    <property type="match status" value="1"/>
</dbReference>
<keyword evidence="3" id="KW-1185">Reference proteome</keyword>
<dbReference type="AlphaFoldDB" id="E5Y6V2"/>
<organism evidence="2 3">
    <name type="scientific">Bilophila wadsworthia (strain 3_1_6)</name>
    <dbReference type="NCBI Taxonomy" id="563192"/>
    <lineage>
        <taxon>Bacteria</taxon>
        <taxon>Pseudomonadati</taxon>
        <taxon>Thermodesulfobacteriota</taxon>
        <taxon>Desulfovibrionia</taxon>
        <taxon>Desulfovibrionales</taxon>
        <taxon>Desulfovibrionaceae</taxon>
        <taxon>Bilophila</taxon>
    </lineage>
</organism>
<feature type="compositionally biased region" description="Basic and acidic residues" evidence="1">
    <location>
        <begin position="23"/>
        <end position="37"/>
    </location>
</feature>
<dbReference type="CDD" id="cd17242">
    <property type="entry name" value="MobM_relaxase"/>
    <property type="match status" value="1"/>
</dbReference>
<reference evidence="2 3" key="1">
    <citation type="submission" date="2010-10" db="EMBL/GenBank/DDBJ databases">
        <authorList>
            <consortium name="The Broad Institute Genome Sequencing Platform"/>
            <person name="Ward D."/>
            <person name="Earl A."/>
            <person name="Feldgarden M."/>
            <person name="Young S.K."/>
            <person name="Gargeya S."/>
            <person name="Zeng Q."/>
            <person name="Alvarado L."/>
            <person name="Berlin A."/>
            <person name="Bochicchio J."/>
            <person name="Chapman S.B."/>
            <person name="Chen Z."/>
            <person name="Freedman E."/>
            <person name="Gellesch M."/>
            <person name="Goldberg J."/>
            <person name="Griggs A."/>
            <person name="Gujja S."/>
            <person name="Heilman E."/>
            <person name="Heiman D."/>
            <person name="Howarth C."/>
            <person name="Mehta T."/>
            <person name="Neiman D."/>
            <person name="Pearson M."/>
            <person name="Roberts A."/>
            <person name="Saif S."/>
            <person name="Shea T."/>
            <person name="Shenoy N."/>
            <person name="Sisk P."/>
            <person name="Stolte C."/>
            <person name="Sykes S."/>
            <person name="White J."/>
            <person name="Yandava C."/>
            <person name="Allen-Vercoe E."/>
            <person name="Sibley C."/>
            <person name="Ambrose C.E."/>
            <person name="Strauss J."/>
            <person name="Daigneault M."/>
            <person name="Haas B."/>
            <person name="Nusbaum C."/>
            <person name="Birren B."/>
        </authorList>
    </citation>
    <scope>NUCLEOTIDE SEQUENCE [LARGE SCALE GENOMIC DNA]</scope>
    <source>
        <strain evidence="2 3">3_1_6</strain>
    </source>
</reference>
<reference evidence="2 3" key="2">
    <citation type="submission" date="2013-04" db="EMBL/GenBank/DDBJ databases">
        <title>The Genome Sequence of Bilophila wadsworthia 3_1_6.</title>
        <authorList>
            <consortium name="The Broad Institute Genomics Platform"/>
            <person name="Earl A."/>
            <person name="Ward D."/>
            <person name="Feldgarden M."/>
            <person name="Gevers D."/>
            <person name="Sibley C."/>
            <person name="Strauss J."/>
            <person name="Allen-Vercoe E."/>
            <person name="Walker B."/>
            <person name="Young S."/>
            <person name="Zeng Q."/>
            <person name="Gargeya S."/>
            <person name="Fitzgerald M."/>
            <person name="Haas B."/>
            <person name="Abouelleil A."/>
            <person name="Allen A.W."/>
            <person name="Alvarado L."/>
            <person name="Arachchi H.M."/>
            <person name="Berlin A.M."/>
            <person name="Chapman S.B."/>
            <person name="Gainer-Dewar J."/>
            <person name="Goldberg J."/>
            <person name="Griggs A."/>
            <person name="Gujja S."/>
            <person name="Hansen M."/>
            <person name="Howarth C."/>
            <person name="Imamovic A."/>
            <person name="Ireland A."/>
            <person name="Larimer J."/>
            <person name="McCowan C."/>
            <person name="Murphy C."/>
            <person name="Pearson M."/>
            <person name="Poon T.W."/>
            <person name="Priest M."/>
            <person name="Roberts A."/>
            <person name="Saif S."/>
            <person name="Shea T."/>
            <person name="Sisk P."/>
            <person name="Sykes S."/>
            <person name="Wortman J."/>
            <person name="Nusbaum C."/>
            <person name="Birren B."/>
        </authorList>
    </citation>
    <scope>NUCLEOTIDE SEQUENCE [LARGE SCALE GENOMIC DNA]</scope>
    <source>
        <strain evidence="2 3">3_1_6</strain>
    </source>
</reference>
<dbReference type="GO" id="GO:0006310">
    <property type="term" value="P:DNA recombination"/>
    <property type="evidence" value="ECO:0007669"/>
    <property type="project" value="InterPro"/>
</dbReference>
<feature type="region of interest" description="Disordered" evidence="1">
    <location>
        <begin position="361"/>
        <end position="395"/>
    </location>
</feature>
<evidence type="ECO:0000256" key="1">
    <source>
        <dbReference type="SAM" id="MobiDB-lite"/>
    </source>
</evidence>